<dbReference type="EMBL" id="VJMH01005278">
    <property type="protein sequence ID" value="KAF0697955.1"/>
    <property type="molecule type" value="Genomic_DNA"/>
</dbReference>
<evidence type="ECO:0000259" key="7">
    <source>
        <dbReference type="PROSITE" id="PS51380"/>
    </source>
</evidence>
<organism evidence="10 11">
    <name type="scientific">Aphanomyces stellatus</name>
    <dbReference type="NCBI Taxonomy" id="120398"/>
    <lineage>
        <taxon>Eukaryota</taxon>
        <taxon>Sar</taxon>
        <taxon>Stramenopiles</taxon>
        <taxon>Oomycota</taxon>
        <taxon>Saprolegniomycetes</taxon>
        <taxon>Saprolegniales</taxon>
        <taxon>Verrucalvaceae</taxon>
        <taxon>Aphanomyces</taxon>
    </lineage>
</organism>
<evidence type="ECO:0000256" key="3">
    <source>
        <dbReference type="ARBA" id="ARBA00022692"/>
    </source>
</evidence>
<dbReference type="GO" id="GO:0006817">
    <property type="term" value="P:phosphate ion transport"/>
    <property type="evidence" value="ECO:0007669"/>
    <property type="project" value="TreeGrafter"/>
</dbReference>
<dbReference type="EMBL" id="CAADRA010005299">
    <property type="protein sequence ID" value="VFT88246.1"/>
    <property type="molecule type" value="Genomic_DNA"/>
</dbReference>
<dbReference type="AlphaFoldDB" id="A0A485KSX3"/>
<feature type="domain" description="EXS" evidence="7">
    <location>
        <begin position="442"/>
        <end position="646"/>
    </location>
</feature>
<feature type="transmembrane region" description="Helical" evidence="6">
    <location>
        <begin position="300"/>
        <end position="319"/>
    </location>
</feature>
<evidence type="ECO:0000259" key="8">
    <source>
        <dbReference type="PROSITE" id="PS51382"/>
    </source>
</evidence>
<dbReference type="OrthoDB" id="59171at2759"/>
<dbReference type="CDD" id="cd14447">
    <property type="entry name" value="SPX"/>
    <property type="match status" value="1"/>
</dbReference>
<evidence type="ECO:0000256" key="4">
    <source>
        <dbReference type="ARBA" id="ARBA00022989"/>
    </source>
</evidence>
<feature type="transmembrane region" description="Helical" evidence="6">
    <location>
        <begin position="475"/>
        <end position="498"/>
    </location>
</feature>
<evidence type="ECO:0000313" key="10">
    <source>
        <dbReference type="EMBL" id="VFT88246.1"/>
    </source>
</evidence>
<dbReference type="GO" id="GO:0000822">
    <property type="term" value="F:inositol hexakisphosphate binding"/>
    <property type="evidence" value="ECO:0007669"/>
    <property type="project" value="TreeGrafter"/>
</dbReference>
<dbReference type="GO" id="GO:0005794">
    <property type="term" value="C:Golgi apparatus"/>
    <property type="evidence" value="ECO:0007669"/>
    <property type="project" value="TreeGrafter"/>
</dbReference>
<keyword evidence="3 6" id="KW-0812">Transmembrane</keyword>
<dbReference type="PROSITE" id="PS51380">
    <property type="entry name" value="EXS"/>
    <property type="match status" value="1"/>
</dbReference>
<feature type="transmembrane region" description="Helical" evidence="6">
    <location>
        <begin position="363"/>
        <end position="382"/>
    </location>
</feature>
<feature type="domain" description="SPX" evidence="8">
    <location>
        <begin position="2"/>
        <end position="157"/>
    </location>
</feature>
<feature type="transmembrane region" description="Helical" evidence="6">
    <location>
        <begin position="661"/>
        <end position="681"/>
    </location>
</feature>
<dbReference type="GO" id="GO:0005886">
    <property type="term" value="C:plasma membrane"/>
    <property type="evidence" value="ECO:0007669"/>
    <property type="project" value="TreeGrafter"/>
</dbReference>
<gene>
    <name evidence="10" type="primary">Aste57867_11385</name>
    <name evidence="9" type="ORF">As57867_011343</name>
    <name evidence="10" type="ORF">ASTE57867_11385</name>
</gene>
<comment type="subcellular location">
    <subcellularLocation>
        <location evidence="1">Membrane</location>
        <topology evidence="1">Multi-pass membrane protein</topology>
    </subcellularLocation>
</comment>
<name>A0A485KSX3_9STRA</name>
<dbReference type="InterPro" id="IPR004342">
    <property type="entry name" value="EXS_C"/>
</dbReference>
<feature type="transmembrane region" description="Helical" evidence="6">
    <location>
        <begin position="212"/>
        <end position="235"/>
    </location>
</feature>
<evidence type="ECO:0000256" key="5">
    <source>
        <dbReference type="ARBA" id="ARBA00023136"/>
    </source>
</evidence>
<dbReference type="InterPro" id="IPR004331">
    <property type="entry name" value="SPX_dom"/>
</dbReference>
<evidence type="ECO:0000256" key="1">
    <source>
        <dbReference type="ARBA" id="ARBA00004141"/>
    </source>
</evidence>
<comment type="similarity">
    <text evidence="2">Belongs to the SYG1 (TC 2.A.94) family.</text>
</comment>
<reference evidence="9" key="2">
    <citation type="submission" date="2019-06" db="EMBL/GenBank/DDBJ databases">
        <title>Genomics analysis of Aphanomyces spp. identifies a new class of oomycete effector associated with host adaptation.</title>
        <authorList>
            <person name="Gaulin E."/>
        </authorList>
    </citation>
    <scope>NUCLEOTIDE SEQUENCE</scope>
    <source>
        <strain evidence="9">CBS 578.67</strain>
    </source>
</reference>
<accession>A0A485KSX3</accession>
<evidence type="ECO:0000256" key="6">
    <source>
        <dbReference type="SAM" id="Phobius"/>
    </source>
</evidence>
<feature type="transmembrane region" description="Helical" evidence="6">
    <location>
        <begin position="255"/>
        <end position="279"/>
    </location>
</feature>
<evidence type="ECO:0000313" key="11">
    <source>
        <dbReference type="Proteomes" id="UP000332933"/>
    </source>
</evidence>
<protein>
    <submittedName>
        <fullName evidence="10">Aste57867_11385 protein</fullName>
    </submittedName>
</protein>
<proteinExistence type="inferred from homology"/>
<feature type="transmembrane region" description="Helical" evidence="6">
    <location>
        <begin position="586"/>
        <end position="602"/>
    </location>
</feature>
<dbReference type="PANTHER" id="PTHR10783:SF103">
    <property type="entry name" value="SOLUTE CARRIER FAMILY 53 MEMBER 1"/>
    <property type="match status" value="1"/>
</dbReference>
<feature type="transmembrane region" description="Helical" evidence="6">
    <location>
        <begin position="444"/>
        <end position="463"/>
    </location>
</feature>
<evidence type="ECO:0000256" key="2">
    <source>
        <dbReference type="ARBA" id="ARBA00009665"/>
    </source>
</evidence>
<keyword evidence="5 6" id="KW-0472">Membrane</keyword>
<sequence length="688" mass="80692">MIKFKAKLQANVFNEWKEFYVDYEGLKAAVNAIREDSTGFDLEQQLEKVVELQFLAPASSATSQAFEKAFVREYDKVEKFYVAHIDEYSKQFALLQKQYHHDMNDATKMSMTSACQELHRLLNMLQNFALLNYTGLTKILKSHEKKCKSQESIRYVFAEKLNTCAFSSASQAKDEITKLEHWFARTFYDNNRPIALAALMARKDEHVDWSQAYIGMKFGMLLMLGLWVLWDVGIIPSIQRDDNHLRLLLTKGFPVYRGLGCVILFNWLMGVSLYVWRSARINYMYIMDLEPRNTKDYDQVFHDAAHISIVYLVDMLVYYKVCNGEFPEDRVLHRGYVLLFLFIYMVYFYLLRQWRRKLGLLKALFKIMGAPLFQVSFFHTFIGNYMLSMQRMNIDIAWCFCFFFSGEFLETDDMDLLHPAEGMGGYLHNSTMQSIIPSKCHSNFAYAKVIVPLLCALPPWFRFLQSLRRIYDMKVWWPGVGNVIKFGLGMIVILFGIFHPFHNPTKPIEDMSSLQQLWIAGFICFSFLLWLWDVTMDWGLGRPQFKFLAERHMYRRRSLYYVAILLNFFLCYAWVLTLIPPSAEQALNHSFFVYIHPFSMVLEPIRRTMWSFFAVENEHLRNTMGFRKEQFIPLHYERGVGTVDPNENSEENKRKKRRNKVLIVAVIGIVVSLAVGAITVIEDEKPKA</sequence>
<dbReference type="PROSITE" id="PS51382">
    <property type="entry name" value="SPX"/>
    <property type="match status" value="1"/>
</dbReference>
<dbReference type="Pfam" id="PF03124">
    <property type="entry name" value="EXS"/>
    <property type="match status" value="1"/>
</dbReference>
<keyword evidence="11" id="KW-1185">Reference proteome</keyword>
<dbReference type="Proteomes" id="UP000332933">
    <property type="component" value="Unassembled WGS sequence"/>
</dbReference>
<dbReference type="GO" id="GO:0016036">
    <property type="term" value="P:cellular response to phosphate starvation"/>
    <property type="evidence" value="ECO:0007669"/>
    <property type="project" value="TreeGrafter"/>
</dbReference>
<reference evidence="10 11" key="1">
    <citation type="submission" date="2019-03" db="EMBL/GenBank/DDBJ databases">
        <authorList>
            <person name="Gaulin E."/>
            <person name="Dumas B."/>
        </authorList>
    </citation>
    <scope>NUCLEOTIDE SEQUENCE [LARGE SCALE GENOMIC DNA]</scope>
    <source>
        <strain evidence="10">CBS 568.67</strain>
    </source>
</reference>
<feature type="transmembrane region" description="Helical" evidence="6">
    <location>
        <begin position="518"/>
        <end position="538"/>
    </location>
</feature>
<feature type="transmembrane region" description="Helical" evidence="6">
    <location>
        <begin position="331"/>
        <end position="351"/>
    </location>
</feature>
<dbReference type="PANTHER" id="PTHR10783">
    <property type="entry name" value="XENOTROPIC AND POLYTROPIC RETROVIRUS RECEPTOR 1-RELATED"/>
    <property type="match status" value="1"/>
</dbReference>
<keyword evidence="4 6" id="KW-1133">Transmembrane helix</keyword>
<evidence type="ECO:0000313" key="9">
    <source>
        <dbReference type="EMBL" id="KAF0697955.1"/>
    </source>
</evidence>
<feature type="transmembrane region" description="Helical" evidence="6">
    <location>
        <begin position="559"/>
        <end position="580"/>
    </location>
</feature>